<keyword evidence="10 18" id="KW-0547">Nucleotide-binding</keyword>
<reference evidence="21" key="1">
    <citation type="submission" date="2011-02" db="EMBL/GenBank/DDBJ databases">
        <title>The Genome Sequence of Capsaspora owczarzaki ATCC 30864.</title>
        <authorList>
            <person name="Russ C."/>
            <person name="Cuomo C."/>
            <person name="Burger G."/>
            <person name="Gray M.W."/>
            <person name="Holland P.W.H."/>
            <person name="King N."/>
            <person name="Lang F.B.F."/>
            <person name="Roger A.J."/>
            <person name="Ruiz-Trillo I."/>
            <person name="Young S.K."/>
            <person name="Zeng Q."/>
            <person name="Gargeya S."/>
            <person name="Alvarado L."/>
            <person name="Berlin A."/>
            <person name="Chapman S.B."/>
            <person name="Chen Z."/>
            <person name="Freedman E."/>
            <person name="Gellesch M."/>
            <person name="Goldberg J."/>
            <person name="Griggs A."/>
            <person name="Gujja S."/>
            <person name="Heilman E."/>
            <person name="Heiman D."/>
            <person name="Howarth C."/>
            <person name="Mehta T."/>
            <person name="Neiman D."/>
            <person name="Pearson M."/>
            <person name="Roberts A."/>
            <person name="Saif S."/>
            <person name="Shea T."/>
            <person name="Shenoy N."/>
            <person name="Sisk P."/>
            <person name="Stolte C."/>
            <person name="Sykes S."/>
            <person name="White J."/>
            <person name="Yandava C."/>
            <person name="Haas B."/>
            <person name="Nusbaum C."/>
            <person name="Birren B."/>
        </authorList>
    </citation>
    <scope>NUCLEOTIDE SEQUENCE</scope>
    <source>
        <strain evidence="21">ATCC 30864</strain>
    </source>
</reference>
<comment type="similarity">
    <text evidence="5 17">Belongs to the folylpolyglutamate synthase family.</text>
</comment>
<evidence type="ECO:0000256" key="11">
    <source>
        <dbReference type="ARBA" id="ARBA00022792"/>
    </source>
</evidence>
<evidence type="ECO:0000256" key="3">
    <source>
        <dbReference type="ARBA" id="ARBA00004496"/>
    </source>
</evidence>
<organism evidence="20 21">
    <name type="scientific">Capsaspora owczarzaki (strain ATCC 30864)</name>
    <dbReference type="NCBI Taxonomy" id="595528"/>
    <lineage>
        <taxon>Eukaryota</taxon>
        <taxon>Filasterea</taxon>
        <taxon>Capsaspora</taxon>
    </lineage>
</organism>
<dbReference type="GO" id="GO:0005759">
    <property type="term" value="C:mitochondrial matrix"/>
    <property type="evidence" value="ECO:0007669"/>
    <property type="project" value="UniProtKB-SubCell"/>
</dbReference>
<evidence type="ECO:0000256" key="15">
    <source>
        <dbReference type="ARBA" id="ARBA00023136"/>
    </source>
</evidence>
<keyword evidence="21" id="KW-1185">Reference proteome</keyword>
<evidence type="ECO:0000256" key="18">
    <source>
        <dbReference type="PIRSR" id="PIRSR038895-1"/>
    </source>
</evidence>
<comment type="subcellular location">
    <subcellularLocation>
        <location evidence="3">Cytoplasm</location>
    </subcellularLocation>
    <subcellularLocation>
        <location evidence="1">Mitochondrion inner membrane</location>
    </subcellularLocation>
    <subcellularLocation>
        <location evidence="2">Mitochondrion matrix</location>
    </subcellularLocation>
</comment>
<evidence type="ECO:0000256" key="14">
    <source>
        <dbReference type="ARBA" id="ARBA00023128"/>
    </source>
</evidence>
<dbReference type="Gene3D" id="3.90.190.20">
    <property type="entry name" value="Mur ligase, C-terminal domain"/>
    <property type="match status" value="1"/>
</dbReference>
<evidence type="ECO:0000256" key="9">
    <source>
        <dbReference type="ARBA" id="ARBA00022723"/>
    </source>
</evidence>
<keyword evidence="14" id="KW-0496">Mitochondrion</keyword>
<dbReference type="FunCoup" id="A0A0D2UF52">
    <property type="interactions" value="356"/>
</dbReference>
<keyword evidence="7 17" id="KW-0554">One-carbon metabolism</keyword>
<evidence type="ECO:0000256" key="6">
    <source>
        <dbReference type="ARBA" id="ARBA00022490"/>
    </source>
</evidence>
<dbReference type="Gene3D" id="3.40.1190.10">
    <property type="entry name" value="Mur-like, catalytic domain"/>
    <property type="match status" value="1"/>
</dbReference>
<evidence type="ECO:0000256" key="12">
    <source>
        <dbReference type="ARBA" id="ARBA00022840"/>
    </source>
</evidence>
<evidence type="ECO:0000256" key="7">
    <source>
        <dbReference type="ARBA" id="ARBA00022563"/>
    </source>
</evidence>
<evidence type="ECO:0000256" key="17">
    <source>
        <dbReference type="PIRNR" id="PIRNR038895"/>
    </source>
</evidence>
<comment type="cofactor">
    <cofactor evidence="17">
        <name>a monovalent cation</name>
        <dbReference type="ChEBI" id="CHEBI:60242"/>
    </cofactor>
    <text evidence="17">A monovalent cation.</text>
</comment>
<evidence type="ECO:0000313" key="20">
    <source>
        <dbReference type="EMBL" id="KJE93726.1"/>
    </source>
</evidence>
<dbReference type="AlphaFoldDB" id="A0A0D2UF52"/>
<dbReference type="EC" id="6.3.2.17" evidence="17"/>
<evidence type="ECO:0000256" key="2">
    <source>
        <dbReference type="ARBA" id="ARBA00004305"/>
    </source>
</evidence>
<dbReference type="OrthoDB" id="5212574at2759"/>
<evidence type="ECO:0000313" key="21">
    <source>
        <dbReference type="Proteomes" id="UP000008743"/>
    </source>
</evidence>
<keyword evidence="12 18" id="KW-0067">ATP-binding</keyword>
<dbReference type="InterPro" id="IPR023600">
    <property type="entry name" value="Folylpolyglutamate_synth_euk"/>
</dbReference>
<dbReference type="GO" id="GO:0005524">
    <property type="term" value="F:ATP binding"/>
    <property type="evidence" value="ECO:0007669"/>
    <property type="project" value="UniProtKB-KW"/>
</dbReference>
<feature type="binding site" evidence="18">
    <location>
        <position position="382"/>
    </location>
    <ligand>
        <name>ATP</name>
        <dbReference type="ChEBI" id="CHEBI:30616"/>
    </ligand>
</feature>
<dbReference type="GO" id="GO:0005743">
    <property type="term" value="C:mitochondrial inner membrane"/>
    <property type="evidence" value="ECO:0007669"/>
    <property type="project" value="UniProtKB-SubCell"/>
</dbReference>
<evidence type="ECO:0000256" key="13">
    <source>
        <dbReference type="ARBA" id="ARBA00022842"/>
    </source>
</evidence>
<dbReference type="InterPro" id="IPR036565">
    <property type="entry name" value="Mur-like_cat_sf"/>
</dbReference>
<feature type="binding site" evidence="19">
    <location>
        <position position="245"/>
    </location>
    <ligand>
        <name>Mg(2+)</name>
        <dbReference type="ChEBI" id="CHEBI:18420"/>
        <label>1</label>
    </ligand>
</feature>
<comment type="pathway">
    <text evidence="4 17">Cofactor biosynthesis; tetrahydrofolylpolyglutamate biosynthesis.</text>
</comment>
<name>A0A0D2UF52_CAPO3</name>
<dbReference type="STRING" id="595528.A0A0D2UF52"/>
<dbReference type="SUPFAM" id="SSF53244">
    <property type="entry name" value="MurD-like peptide ligases, peptide-binding domain"/>
    <property type="match status" value="1"/>
</dbReference>
<dbReference type="InterPro" id="IPR001645">
    <property type="entry name" value="Folylpolyglutamate_synth"/>
</dbReference>
<keyword evidence="11" id="KW-0999">Mitochondrion inner membrane</keyword>
<protein>
    <recommendedName>
        <fullName evidence="17">Folylpolyglutamate synthase</fullName>
        <ecNumber evidence="17">6.3.2.17</ecNumber>
    </recommendedName>
    <alternativeName>
        <fullName evidence="17">Folylpoly-gamma-glutamate synthetase</fullName>
    </alternativeName>
    <alternativeName>
        <fullName evidence="17">Tetrahydrofolylpolyglutamate synthase</fullName>
    </alternativeName>
</protein>
<keyword evidence="6" id="KW-0963">Cytoplasm</keyword>
<dbReference type="GO" id="GO:0046872">
    <property type="term" value="F:metal ion binding"/>
    <property type="evidence" value="ECO:0007669"/>
    <property type="project" value="UniProtKB-KW"/>
</dbReference>
<proteinExistence type="inferred from homology"/>
<dbReference type="GO" id="GO:0004326">
    <property type="term" value="F:tetrahydrofolylpolyglutamate synthase activity"/>
    <property type="evidence" value="ECO:0007669"/>
    <property type="project" value="UniProtKB-EC"/>
</dbReference>
<evidence type="ECO:0000256" key="8">
    <source>
        <dbReference type="ARBA" id="ARBA00022598"/>
    </source>
</evidence>
<dbReference type="PANTHER" id="PTHR11136">
    <property type="entry name" value="FOLYLPOLYGLUTAMATE SYNTHASE-RELATED"/>
    <property type="match status" value="1"/>
</dbReference>
<dbReference type="PhylomeDB" id="A0A0D2UF52"/>
<evidence type="ECO:0000256" key="5">
    <source>
        <dbReference type="ARBA" id="ARBA00008276"/>
    </source>
</evidence>
<dbReference type="NCBIfam" id="TIGR01499">
    <property type="entry name" value="folC"/>
    <property type="match status" value="1"/>
</dbReference>
<evidence type="ECO:0000256" key="16">
    <source>
        <dbReference type="ARBA" id="ARBA00047493"/>
    </source>
</evidence>
<evidence type="ECO:0000256" key="1">
    <source>
        <dbReference type="ARBA" id="ARBA00004273"/>
    </source>
</evidence>
<dbReference type="InterPro" id="IPR018109">
    <property type="entry name" value="Folylpolyglutamate_synth_CS"/>
</dbReference>
<accession>A0A0D2UF52</accession>
<dbReference type="PIRSF" id="PIRSF038895">
    <property type="entry name" value="FPGS"/>
    <property type="match status" value="1"/>
</dbReference>
<dbReference type="UniPathway" id="UPA00850"/>
<evidence type="ECO:0000256" key="4">
    <source>
        <dbReference type="ARBA" id="ARBA00005150"/>
    </source>
</evidence>
<keyword evidence="13 19" id="KW-0460">Magnesium</keyword>
<comment type="catalytic activity">
    <reaction evidence="16 17">
        <text>(6S)-5,6,7,8-tetrahydrofolyl-(gamma-L-Glu)(n) + L-glutamate + ATP = (6S)-5,6,7,8-tetrahydrofolyl-(gamma-L-Glu)(n+1) + ADP + phosphate + H(+)</text>
        <dbReference type="Rhea" id="RHEA:10580"/>
        <dbReference type="Rhea" id="RHEA-COMP:14738"/>
        <dbReference type="Rhea" id="RHEA-COMP:14740"/>
        <dbReference type="ChEBI" id="CHEBI:15378"/>
        <dbReference type="ChEBI" id="CHEBI:29985"/>
        <dbReference type="ChEBI" id="CHEBI:30616"/>
        <dbReference type="ChEBI" id="CHEBI:43474"/>
        <dbReference type="ChEBI" id="CHEBI:141005"/>
        <dbReference type="ChEBI" id="CHEBI:456216"/>
        <dbReference type="EC" id="6.3.2.17"/>
    </reaction>
</comment>
<dbReference type="SUPFAM" id="SSF53623">
    <property type="entry name" value="MurD-like peptide ligases, catalytic domain"/>
    <property type="match status" value="1"/>
</dbReference>
<keyword evidence="9 19" id="KW-0479">Metal-binding</keyword>
<dbReference type="GO" id="GO:0005829">
    <property type="term" value="C:cytosol"/>
    <property type="evidence" value="ECO:0007669"/>
    <property type="project" value="TreeGrafter"/>
</dbReference>
<keyword evidence="15" id="KW-0472">Membrane</keyword>
<dbReference type="PANTHER" id="PTHR11136:SF5">
    <property type="entry name" value="FOLYLPOLYGLUTAMATE SYNTHASE, MITOCHONDRIAL"/>
    <property type="match status" value="1"/>
</dbReference>
<keyword evidence="8 17" id="KW-0436">Ligase</keyword>
<dbReference type="InterPro" id="IPR036615">
    <property type="entry name" value="Mur_ligase_C_dom_sf"/>
</dbReference>
<dbReference type="EMBL" id="KE346365">
    <property type="protein sequence ID" value="KJE93726.1"/>
    <property type="molecule type" value="Genomic_DNA"/>
</dbReference>
<dbReference type="GO" id="GO:0006730">
    <property type="term" value="P:one-carbon metabolic process"/>
    <property type="evidence" value="ECO:0007669"/>
    <property type="project" value="UniProtKB-KW"/>
</dbReference>
<sequence length="548" mass="59939">MLSQRIRIAAPICRLARAMSSSSPTGRGYNVRLQYSPHNAHPSRSLTTGHWVPLLVDVVQDAVKALNSLASNATLLSQLRNSSYMNQVSIPEMHQLLERIGVKATDLNSLNVVHVTGTKGKGSTCAFVDSILREHGVQTLLYTSPHLVRVQERIRLHGKPVGSDLFAKYFWAVWSKLEATKNSTNLIGASMPSYFRYLTLMTFLMALETKASSSCCCFGIGGSYDATNVVPAPTVCGITTMGYDHVNVLGNTLTSITTHKAGIIKHGVPIVSAKQESDEATMVIRDTAQRMNAPLTIARPLSQAFSNGLQATLGLNGDHQQMNAAVAAQIAQIWLGKHRPEAALKEGVLSRPFLDGLAKCRWPGRNQTAIHSSNSNIRLWLDGAHNIESLTACASWISSKIASGAANRERRYLMFNCSHDRDVKTLLKPLVQAHLRHPFDGVVFSPNIVKKSSAYHDIDTSNNQPDDFDAQAWIDANAGIWRQLVQELGGQSTTTNGFLTIDDALEWLAAEQVRQSADQKKPVQFEFFATGSLHLVGGVLRALEIPID</sequence>
<dbReference type="PROSITE" id="PS01011">
    <property type="entry name" value="FOLYLPOLYGLU_SYNT_1"/>
    <property type="match status" value="1"/>
</dbReference>
<feature type="binding site" evidence="18">
    <location>
        <position position="365"/>
    </location>
    <ligand>
        <name>ATP</name>
        <dbReference type="ChEBI" id="CHEBI:30616"/>
    </ligand>
</feature>
<evidence type="ECO:0000256" key="19">
    <source>
        <dbReference type="PIRSR" id="PIRSR038895-2"/>
    </source>
</evidence>
<comment type="function">
    <text evidence="17">Catalyzes conversion of folates to polyglutamate derivatives allowing concentration of folate compounds in the cell and the intracellular retention of these cofactors, which are important substrates for most of the folate-dependent enzymes that are involved in one-carbon transfer reactions involved in purine, pyrimidine and amino acid synthesis.</text>
</comment>
<feature type="binding site" evidence="19">
    <location>
        <position position="144"/>
    </location>
    <ligand>
        <name>Mg(2+)</name>
        <dbReference type="ChEBI" id="CHEBI:18420"/>
        <label>1</label>
    </ligand>
</feature>
<dbReference type="InParanoid" id="A0A0D2UF52"/>
<dbReference type="Proteomes" id="UP000008743">
    <property type="component" value="Unassembled WGS sequence"/>
</dbReference>
<evidence type="ECO:0000256" key="10">
    <source>
        <dbReference type="ARBA" id="ARBA00022741"/>
    </source>
</evidence>
<gene>
    <name evidence="20" type="ORF">CAOG_004476</name>
</gene>